<dbReference type="PROSITE" id="PS51257">
    <property type="entry name" value="PROKAR_LIPOPROTEIN"/>
    <property type="match status" value="1"/>
</dbReference>
<reference evidence="2" key="1">
    <citation type="submission" date="2018-12" db="EMBL/GenBank/DDBJ databases">
        <title>Dusodibacter welbiota gen. nov., sp. nov., isolated from human faeces and emended description of the Oscillibacter genus.</title>
        <authorList>
            <person name="Le Roy T."/>
            <person name="Van der Smissen P."/>
            <person name="Delzenne N."/>
            <person name="Muccioli G."/>
            <person name="Collet J.F."/>
            <person name="Cani P.D."/>
        </authorList>
    </citation>
    <scope>NUCLEOTIDE SEQUENCE [LARGE SCALE GENOMIC DNA]</scope>
    <source>
        <strain evidence="2">J115</strain>
    </source>
</reference>
<gene>
    <name evidence="1" type="ORF">EIO64_06360</name>
</gene>
<keyword evidence="2" id="KW-1185">Reference proteome</keyword>
<dbReference type="RefSeq" id="WP_025544063.1">
    <property type="nucleotide sequence ID" value="NZ_CP034413.3"/>
</dbReference>
<dbReference type="EMBL" id="CP034413">
    <property type="protein sequence ID" value="QCI58896.1"/>
    <property type="molecule type" value="Genomic_DNA"/>
</dbReference>
<dbReference type="KEGG" id="obj:EIO64_06360"/>
<dbReference type="GeneID" id="89522160"/>
<name>A0A4D7ASL8_9FIRM</name>
<accession>A0A4D7ASL8</accession>
<evidence type="ECO:0000313" key="2">
    <source>
        <dbReference type="Proteomes" id="UP000298642"/>
    </source>
</evidence>
<sequence>MKKEHCVLILICCFLMAACGRLEDIPEDLSAFPETERKETAETPAGPQFETLTVADDPITAEFSLTTRQEPAAFLYVAVEEDCTTTVNCTYASQDQPVTVCLAGGESWELQGASEEAYGAIWSNWPVTLRQGENVFCITGGGSFCRMRLELLDAVGVSYAGAFPEGTELQPLEGM</sequence>
<organism evidence="1 2">
    <name type="scientific">Dysosmobacter welbionis</name>
    <dbReference type="NCBI Taxonomy" id="2093857"/>
    <lineage>
        <taxon>Bacteria</taxon>
        <taxon>Bacillati</taxon>
        <taxon>Bacillota</taxon>
        <taxon>Clostridia</taxon>
        <taxon>Eubacteriales</taxon>
        <taxon>Oscillospiraceae</taxon>
        <taxon>Dysosmobacter</taxon>
    </lineage>
</organism>
<evidence type="ECO:0000313" key="1">
    <source>
        <dbReference type="EMBL" id="QCI58896.1"/>
    </source>
</evidence>
<proteinExistence type="predicted"/>
<dbReference type="AlphaFoldDB" id="A0A4D7ASL8"/>
<dbReference type="Proteomes" id="UP000298642">
    <property type="component" value="Chromosome"/>
</dbReference>
<protein>
    <submittedName>
        <fullName evidence="1">Uncharacterized protein</fullName>
    </submittedName>
</protein>